<feature type="region of interest" description="Disordered" evidence="1">
    <location>
        <begin position="127"/>
        <end position="288"/>
    </location>
</feature>
<feature type="compositionally biased region" description="Basic and acidic residues" evidence="1">
    <location>
        <begin position="141"/>
        <end position="161"/>
    </location>
</feature>
<accession>A0A5N6JMJ2</accession>
<evidence type="ECO:0000313" key="2">
    <source>
        <dbReference type="EMBL" id="KAB8289546.1"/>
    </source>
</evidence>
<sequence length="342" mass="39948">MADGTRPDREYGRRKDSRSRSPRRHHTHSHRRRSPHSNHHRSQRPTEAASERLPYNCRPITKHDYETFKPMFASYLDIQKGIFLDELGGTEVKGRWKSFMGKWNRGELSEGWYDPLTLRKAQESAKEYEEEIARESNSVQSREHAPPSSEQREAEYDEPSRVGDGGDDSDDSMGPALPGQINKDTRNRSGPSIPNMEYLELKREMAVEDQSARRNDLRSERKINRKEQKDALDELVPRAEAGTRERQLEKKKEVNEKMKTFRERSPGAAEVPDTELMGGDDGIEGFKKKKEEFERKKNERELRKEEIMRARQAEREERLQEYRQKEDGTMAMLKALAKQNFG</sequence>
<organism evidence="2 3">
    <name type="scientific">Monilinia laxa</name>
    <name type="common">Brown rot fungus</name>
    <name type="synonym">Sclerotinia laxa</name>
    <dbReference type="NCBI Taxonomy" id="61186"/>
    <lineage>
        <taxon>Eukaryota</taxon>
        <taxon>Fungi</taxon>
        <taxon>Dikarya</taxon>
        <taxon>Ascomycota</taxon>
        <taxon>Pezizomycotina</taxon>
        <taxon>Leotiomycetes</taxon>
        <taxon>Helotiales</taxon>
        <taxon>Sclerotiniaceae</taxon>
        <taxon>Monilinia</taxon>
    </lineage>
</organism>
<feature type="compositionally biased region" description="Basic residues" evidence="1">
    <location>
        <begin position="15"/>
        <end position="43"/>
    </location>
</feature>
<feature type="compositionally biased region" description="Basic and acidic residues" evidence="1">
    <location>
        <begin position="1"/>
        <end position="14"/>
    </location>
</feature>
<dbReference type="OrthoDB" id="2139939at2759"/>
<evidence type="ECO:0008006" key="4">
    <source>
        <dbReference type="Google" id="ProtNLM"/>
    </source>
</evidence>
<reference evidence="2 3" key="1">
    <citation type="submission" date="2019-06" db="EMBL/GenBank/DDBJ databases">
        <title>Genome Sequence of the Brown Rot Fungal Pathogen Monilinia laxa.</title>
        <authorList>
            <person name="De Miccolis Angelini R.M."/>
            <person name="Landi L."/>
            <person name="Abate D."/>
            <person name="Pollastro S."/>
            <person name="Romanazzi G."/>
            <person name="Faretra F."/>
        </authorList>
    </citation>
    <scope>NUCLEOTIDE SEQUENCE [LARGE SCALE GENOMIC DNA]</scope>
    <source>
        <strain evidence="2 3">Mlax316</strain>
    </source>
</reference>
<dbReference type="InterPro" id="IPR044688">
    <property type="entry name" value="SCI-1-like"/>
</dbReference>
<feature type="compositionally biased region" description="Basic and acidic residues" evidence="1">
    <location>
        <begin position="199"/>
        <end position="265"/>
    </location>
</feature>
<dbReference type="PANTHER" id="PTHR34117">
    <property type="entry name" value="STYLE CELL-CYCLE INHIBITOR 1"/>
    <property type="match status" value="1"/>
</dbReference>
<evidence type="ECO:0000256" key="1">
    <source>
        <dbReference type="SAM" id="MobiDB-lite"/>
    </source>
</evidence>
<name>A0A5N6JMJ2_MONLA</name>
<proteinExistence type="predicted"/>
<comment type="caution">
    <text evidence="2">The sequence shown here is derived from an EMBL/GenBank/DDBJ whole genome shotgun (WGS) entry which is preliminary data.</text>
</comment>
<dbReference type="Proteomes" id="UP000326757">
    <property type="component" value="Unassembled WGS sequence"/>
</dbReference>
<feature type="region of interest" description="Disordered" evidence="1">
    <location>
        <begin position="1"/>
        <end position="55"/>
    </location>
</feature>
<dbReference type="PANTHER" id="PTHR34117:SF1">
    <property type="entry name" value="STYLE CELL-CYCLE INHIBITOR 1"/>
    <property type="match status" value="1"/>
</dbReference>
<keyword evidence="3" id="KW-1185">Reference proteome</keyword>
<dbReference type="EMBL" id="VIGI01000022">
    <property type="protein sequence ID" value="KAB8289546.1"/>
    <property type="molecule type" value="Genomic_DNA"/>
</dbReference>
<gene>
    <name evidence="2" type="ORF">EYC80_010704</name>
</gene>
<dbReference type="AlphaFoldDB" id="A0A5N6JMJ2"/>
<evidence type="ECO:0000313" key="3">
    <source>
        <dbReference type="Proteomes" id="UP000326757"/>
    </source>
</evidence>
<protein>
    <recommendedName>
        <fullName evidence="4">RNA helicase HEL117</fullName>
    </recommendedName>
</protein>